<dbReference type="EMBL" id="HG977196">
    <property type="protein sequence ID" value="CDP80340.1"/>
    <property type="molecule type" value="Genomic_DNA"/>
</dbReference>
<keyword evidence="4 7" id="KW-0812">Transmembrane</keyword>
<dbReference type="InterPro" id="IPR052702">
    <property type="entry name" value="MscS-like_channel"/>
</dbReference>
<dbReference type="PANTHER" id="PTHR30347">
    <property type="entry name" value="POTASSIUM CHANNEL RELATED"/>
    <property type="match status" value="1"/>
</dbReference>
<feature type="domain" description="Mechanosensitive ion channel MscS" evidence="8">
    <location>
        <begin position="633"/>
        <end position="700"/>
    </location>
</feature>
<feature type="transmembrane region" description="Helical" evidence="7">
    <location>
        <begin position="415"/>
        <end position="436"/>
    </location>
</feature>
<keyword evidence="5 7" id="KW-1133">Transmembrane helix</keyword>
<protein>
    <submittedName>
        <fullName evidence="10">Mechanosensitive ion channel family protein</fullName>
    </submittedName>
</protein>
<dbReference type="Gene3D" id="2.30.30.60">
    <property type="match status" value="1"/>
</dbReference>
<sequence length="791" mass="89095">MYLFFKKKLYVFFSIITISVLFSAFSWGNLASPTIEIGQSITSQLVEEIVQQQQPILETLKQDIESLQKNFESESEDEHILKEWRLQAQDISKRALEAAFVLRAPLNNINILLSQSAELQDGQTDLESQNKERSGLIEQKAKINSIVCQFEEIFLTANKMTERAISQSRALFTRTLTYKFEFSMSMLEDIITKTKEASFDFISLFNSWWKFVYHFKPLQLLSTFFIPLIVALGLSYFSHKSIAHVSSRVITGNDEVPYLQRLLVAFISILLPSFVCVFCIYLTFFLLHHFSLTLEKLTEVFHTIGHQIIMVFLINRIAVSLLSPKMAPVRLLNIAPSSAYQLIILLTLLGGVLALDAVFDSIYWAVSASLSLTIAKSFIAVFLVGVLLFIIAFIPLQFRRKRFQNEEIKPLPWPLYIRIPLFVLGLFLIVMDFLGYIGLARFVVQLIVTSSAFLILMYLGIQSTRAIASKGEFIKTGIGHTLMKWFHFEEKTMDQLGVVISILLNVVVFVLCTVPIIGKFGFSYSEIGALFWQLMTGFQIGNMSISLISIVMGIVVFFVCLFIIRLFICWLDGTVMERGEFDLGVRNSIKTVISYGGIALSVLLGVSTAGFNLSSLALVAGGLSLGIGFGLQNIVQNFVSGLIILIGRPFKLGDYVESGSVRGIVKRISVRATELETFQRKTIIIPNSNLINNNVNNWTRRSKMGRIDIPLTVATNVDPEYVVQILLEIASATEGVLKNPAPQVNFTGFDKQNFSFTLAIYVPNITSTSKVNNALRFMLYKRFFEEGILEC</sequence>
<feature type="transmembrane region" description="Helical" evidence="7">
    <location>
        <begin position="9"/>
        <end position="28"/>
    </location>
</feature>
<feature type="domain" description="Mechanosensitive ion channel MscS C-terminal" evidence="9">
    <location>
        <begin position="707"/>
        <end position="788"/>
    </location>
</feature>
<gene>
    <name evidence="10" type="ORF">BN1046_01268</name>
</gene>
<feature type="transmembrane region" description="Helical" evidence="7">
    <location>
        <begin position="496"/>
        <end position="518"/>
    </location>
</feature>
<evidence type="ECO:0000259" key="9">
    <source>
        <dbReference type="Pfam" id="PF21082"/>
    </source>
</evidence>
<evidence type="ECO:0000256" key="2">
    <source>
        <dbReference type="ARBA" id="ARBA00008017"/>
    </source>
</evidence>
<feature type="transmembrane region" description="Helical" evidence="7">
    <location>
        <begin position="372"/>
        <end position="394"/>
    </location>
</feature>
<dbReference type="InterPro" id="IPR023408">
    <property type="entry name" value="MscS_beta-dom_sf"/>
</dbReference>
<feature type="transmembrane region" description="Helical" evidence="7">
    <location>
        <begin position="258"/>
        <end position="284"/>
    </location>
</feature>
<dbReference type="SUPFAM" id="SSF82861">
    <property type="entry name" value="Mechanosensitive channel protein MscS (YggB), transmembrane region"/>
    <property type="match status" value="1"/>
</dbReference>
<dbReference type="InterPro" id="IPR006685">
    <property type="entry name" value="MscS_channel_2nd"/>
</dbReference>
<comment type="subcellular location">
    <subcellularLocation>
        <location evidence="1">Cell membrane</location>
        <topology evidence="1">Multi-pass membrane protein</topology>
    </subcellularLocation>
</comment>
<dbReference type="PROSITE" id="PS01246">
    <property type="entry name" value="UPF0003"/>
    <property type="match status" value="1"/>
</dbReference>
<feature type="transmembrane region" description="Helical" evidence="7">
    <location>
        <begin position="304"/>
        <end position="322"/>
    </location>
</feature>
<keyword evidence="3" id="KW-1003">Cell membrane</keyword>
<dbReference type="AlphaFoldDB" id="A0A024LSH2"/>
<dbReference type="InterPro" id="IPR011014">
    <property type="entry name" value="MscS_channel_TM-2"/>
</dbReference>
<comment type="similarity">
    <text evidence="2">Belongs to the MscS (TC 1.A.23) family.</text>
</comment>
<feature type="transmembrane region" description="Helical" evidence="7">
    <location>
        <begin position="342"/>
        <end position="366"/>
    </location>
</feature>
<feature type="transmembrane region" description="Helical" evidence="7">
    <location>
        <begin position="442"/>
        <end position="461"/>
    </location>
</feature>
<dbReference type="SUPFAM" id="SSF82689">
    <property type="entry name" value="Mechanosensitive channel protein MscS (YggB), C-terminal domain"/>
    <property type="match status" value="1"/>
</dbReference>
<reference evidence="10" key="1">
    <citation type="submission" date="2013-11" db="EMBL/GenBank/DDBJ databases">
        <authorList>
            <person name="GENOMES U."/>
        </authorList>
    </citation>
    <scope>NUCLEOTIDE SEQUENCE</scope>
    <source>
        <strain evidence="10">MVT06</strain>
    </source>
</reference>
<keyword evidence="6 7" id="KW-0472">Membrane</keyword>
<evidence type="ECO:0000313" key="10">
    <source>
        <dbReference type="EMBL" id="CDP80340.1"/>
    </source>
</evidence>
<evidence type="ECO:0000256" key="6">
    <source>
        <dbReference type="ARBA" id="ARBA00023136"/>
    </source>
</evidence>
<dbReference type="GO" id="GO:0005886">
    <property type="term" value="C:plasma membrane"/>
    <property type="evidence" value="ECO:0007669"/>
    <property type="project" value="UniProtKB-SubCell"/>
</dbReference>
<organism evidence="10">
    <name type="scientific">Bartonella schoenbuchensis</name>
    <dbReference type="NCBI Taxonomy" id="165694"/>
    <lineage>
        <taxon>Bacteria</taxon>
        <taxon>Pseudomonadati</taxon>
        <taxon>Pseudomonadota</taxon>
        <taxon>Alphaproteobacteria</taxon>
        <taxon>Hyphomicrobiales</taxon>
        <taxon>Bartonellaceae</taxon>
        <taxon>Bartonella</taxon>
    </lineage>
</organism>
<accession>A0A024LSH2</accession>
<dbReference type="InterPro" id="IPR010920">
    <property type="entry name" value="LSM_dom_sf"/>
</dbReference>
<proteinExistence type="inferred from homology"/>
<evidence type="ECO:0000256" key="7">
    <source>
        <dbReference type="SAM" id="Phobius"/>
    </source>
</evidence>
<dbReference type="InterPro" id="IPR049278">
    <property type="entry name" value="MS_channel_C"/>
</dbReference>
<evidence type="ECO:0000256" key="1">
    <source>
        <dbReference type="ARBA" id="ARBA00004651"/>
    </source>
</evidence>
<evidence type="ECO:0000259" key="8">
    <source>
        <dbReference type="Pfam" id="PF00924"/>
    </source>
</evidence>
<evidence type="ECO:0000256" key="4">
    <source>
        <dbReference type="ARBA" id="ARBA00022692"/>
    </source>
</evidence>
<dbReference type="Pfam" id="PF00924">
    <property type="entry name" value="MS_channel_2nd"/>
    <property type="match status" value="1"/>
</dbReference>
<dbReference type="InterPro" id="IPR006686">
    <property type="entry name" value="MscS_channel_CS"/>
</dbReference>
<feature type="transmembrane region" description="Helical" evidence="7">
    <location>
        <begin position="623"/>
        <end position="646"/>
    </location>
</feature>
<dbReference type="Gene3D" id="1.10.287.1260">
    <property type="match status" value="1"/>
</dbReference>
<evidence type="ECO:0000256" key="3">
    <source>
        <dbReference type="ARBA" id="ARBA00022475"/>
    </source>
</evidence>
<dbReference type="GO" id="GO:0008381">
    <property type="term" value="F:mechanosensitive monoatomic ion channel activity"/>
    <property type="evidence" value="ECO:0007669"/>
    <property type="project" value="UniProtKB-ARBA"/>
</dbReference>
<feature type="transmembrane region" description="Helical" evidence="7">
    <location>
        <begin position="538"/>
        <end position="571"/>
    </location>
</feature>
<dbReference type="Gene3D" id="3.30.70.100">
    <property type="match status" value="1"/>
</dbReference>
<evidence type="ECO:0000256" key="5">
    <source>
        <dbReference type="ARBA" id="ARBA00022989"/>
    </source>
</evidence>
<dbReference type="PANTHER" id="PTHR30347:SF1">
    <property type="entry name" value="MECHANOSENSITIVE CHANNEL MSCK"/>
    <property type="match status" value="1"/>
</dbReference>
<dbReference type="InterPro" id="IPR011066">
    <property type="entry name" value="MscS_channel_C_sf"/>
</dbReference>
<dbReference type="SUPFAM" id="SSF50182">
    <property type="entry name" value="Sm-like ribonucleoproteins"/>
    <property type="match status" value="1"/>
</dbReference>
<dbReference type="Pfam" id="PF21082">
    <property type="entry name" value="MS_channel_3rd"/>
    <property type="match status" value="1"/>
</dbReference>
<feature type="transmembrane region" description="Helical" evidence="7">
    <location>
        <begin position="218"/>
        <end position="237"/>
    </location>
</feature>
<feature type="transmembrane region" description="Helical" evidence="7">
    <location>
        <begin position="592"/>
        <end position="611"/>
    </location>
</feature>
<reference evidence="10" key="2">
    <citation type="submission" date="2014-05" db="EMBL/GenBank/DDBJ databases">
        <title>Genome sequencing of Bartonella spp. isolated from human blood.</title>
        <authorList>
            <person name="Raoult D."/>
        </authorList>
    </citation>
    <scope>NUCLEOTIDE SEQUENCE</scope>
    <source>
        <strain evidence="10">MVT06</strain>
    </source>
</reference>
<name>A0A024LSH2_9HYPH</name>